<sequence>MRKNNIDEANDFQEDAMLLTPPAEYVFNSRHSGGHFIVNAEIVEHIGREHTYALILDERSYRPAISEYLSKNGDELPIAFDIIYYSYSHILEVYNMLSLRVTALFVPSDDAQSAHPNVDGLIMKFHDFINHATNGLI</sequence>
<dbReference type="AlphaFoldDB" id="A0A5C8J4H3"/>
<organism evidence="1 2">
    <name type="scientific">Pontibacter qinzhouensis</name>
    <dbReference type="NCBI Taxonomy" id="2603253"/>
    <lineage>
        <taxon>Bacteria</taxon>
        <taxon>Pseudomonadati</taxon>
        <taxon>Bacteroidota</taxon>
        <taxon>Cytophagia</taxon>
        <taxon>Cytophagales</taxon>
        <taxon>Hymenobacteraceae</taxon>
        <taxon>Pontibacter</taxon>
    </lineage>
</organism>
<evidence type="ECO:0000313" key="1">
    <source>
        <dbReference type="EMBL" id="TXK30869.1"/>
    </source>
</evidence>
<name>A0A5C8J4H3_9BACT</name>
<dbReference type="Proteomes" id="UP000321926">
    <property type="component" value="Unassembled WGS sequence"/>
</dbReference>
<keyword evidence="2" id="KW-1185">Reference proteome</keyword>
<evidence type="ECO:0000313" key="2">
    <source>
        <dbReference type="Proteomes" id="UP000321926"/>
    </source>
</evidence>
<dbReference type="RefSeq" id="WP_147923592.1">
    <property type="nucleotide sequence ID" value="NZ_VRTY01000104.1"/>
</dbReference>
<comment type="caution">
    <text evidence="1">The sequence shown here is derived from an EMBL/GenBank/DDBJ whole genome shotgun (WGS) entry which is preliminary data.</text>
</comment>
<dbReference type="EMBL" id="VRTY01000104">
    <property type="protein sequence ID" value="TXK30869.1"/>
    <property type="molecule type" value="Genomic_DNA"/>
</dbReference>
<proteinExistence type="predicted"/>
<accession>A0A5C8J4H3</accession>
<reference evidence="1 2" key="1">
    <citation type="submission" date="2019-08" db="EMBL/GenBank/DDBJ databases">
        <authorList>
            <person name="Shi S."/>
        </authorList>
    </citation>
    <scope>NUCLEOTIDE SEQUENCE [LARGE SCALE GENOMIC DNA]</scope>
    <source>
        <strain evidence="1 2">GY10130</strain>
    </source>
</reference>
<protein>
    <submittedName>
        <fullName evidence="1">Uncharacterized protein</fullName>
    </submittedName>
</protein>
<gene>
    <name evidence="1" type="ORF">FVR03_20220</name>
</gene>